<organism evidence="16 17">
    <name type="scientific">Coccomyxa viridis</name>
    <dbReference type="NCBI Taxonomy" id="1274662"/>
    <lineage>
        <taxon>Eukaryota</taxon>
        <taxon>Viridiplantae</taxon>
        <taxon>Chlorophyta</taxon>
        <taxon>core chlorophytes</taxon>
        <taxon>Trebouxiophyceae</taxon>
        <taxon>Trebouxiophyceae incertae sedis</taxon>
        <taxon>Coccomyxaceae</taxon>
        <taxon>Coccomyxa</taxon>
    </lineage>
</organism>
<accession>A0ABP1G646</accession>
<evidence type="ECO:0000256" key="2">
    <source>
        <dbReference type="ARBA" id="ARBA00012493"/>
    </source>
</evidence>
<evidence type="ECO:0000256" key="7">
    <source>
        <dbReference type="ARBA" id="ARBA00022723"/>
    </source>
</evidence>
<keyword evidence="9 13" id="KW-0779">Telomere</keyword>
<feature type="region of interest" description="Disordered" evidence="14">
    <location>
        <begin position="146"/>
        <end position="171"/>
    </location>
</feature>
<evidence type="ECO:0000256" key="12">
    <source>
        <dbReference type="ARBA" id="ARBA00048173"/>
    </source>
</evidence>
<feature type="compositionally biased region" description="Polar residues" evidence="14">
    <location>
        <begin position="861"/>
        <end position="879"/>
    </location>
</feature>
<keyword evidence="6 13" id="KW-0548">Nucleotidyltransferase</keyword>
<feature type="compositionally biased region" description="Basic residues" evidence="14">
    <location>
        <begin position="16"/>
        <end position="35"/>
    </location>
</feature>
<evidence type="ECO:0000256" key="8">
    <source>
        <dbReference type="ARBA" id="ARBA00022842"/>
    </source>
</evidence>
<dbReference type="PANTHER" id="PTHR12066:SF0">
    <property type="entry name" value="TELOMERASE REVERSE TRANSCRIPTASE"/>
    <property type="match status" value="1"/>
</dbReference>
<keyword evidence="4 13" id="KW-0158">Chromosome</keyword>
<evidence type="ECO:0000256" key="5">
    <source>
        <dbReference type="ARBA" id="ARBA00022679"/>
    </source>
</evidence>
<proteinExistence type="inferred from homology"/>
<sequence>MPVGAASDFSSISKVSGKRARRSARPSSWQRRRAARLLQVQTLHNASGLVTNNADSHAHPQTRRQPDAERPSPAAVSQQPCQQSWTSSSAQCPDRLASHTWVAPPGSPSLPNKKQRLRSSVEVDSSQRAAATQALADTPMELWSYAPTMPAPNAADSLPSPGPTEQPGMAPQHGCNIAAADECAAPRRQRAQQRRCLKPSQMLIPRDSLFYCSTFPAHPGFPSSHILKVLQGAQGAPRAVYSAVFGREAVRQQLQQAQRSRGRVGPAKKQAWEVPRRIPAARQPLVRALAQLLDRAKKCPFGLLLEHHCPLPAGIGCPVPRGPLNVQSRANRCLKKGSDAIPSFPFCGGEQPSDGAIHIITQDPGSLLRGDKQDAMCVPDSCSDSHTSAPGQGVGVSPISPSPSAVPMERLSSAVVPHDKVTAFVWSVIRHIAPASLLGDPGTRRSLRRAVARLIRLRRYEHMTVQHALCRLRASQIHALWPGASEEKQGHGPHAAAQQRLIMWVRWLLADFVVPLLRAHFYCTESEVYRQEVFYYRKPVWLELQRQAHAKLQAHVYSPMSAAEAQSILQSRKLGIASLRLLPKKSGMRPIVNLGKASRITFRAACNRRSRSLPAQQTVLSFRPVNHHLQHLHRVIRLETQRDRGVLGSSVFGYSDAYLRLRPLLRRFQQLRRSCKDPAQAPQLHLISADVSQAYDSIHVSKLMSIVEPLLKSPHYLIMKHIEVVPAAGSTLRSACKSVAVDAGQPCPAFPTRACALAREAWQRVYADRASPFRAERGQLLQLLRQHLQDGLLRIGKRWLRQTRGIPQGSTLSTMLCSIFLGHLEQTHLLPLLSCKQIIMCTNASSAASGPGLTDLAQAADSDSLSERPTPTGFSQMSGLPSAPSAHGRAEAARLQPVMLRLVDDFLVLSPSRAAAEALVSRIMQGFPDYGVQMNPAKTKLSFDMRAGGSVLPRNTYTARDGQEFLKWCGLLINVRTLELQGDYTRYAGAQLAASLTIPLTKEPGKALAAKLCAHLRPKCHVLLLDASISSAICVRRNIFQIALLAAMKLHCQVMALPGRQKGRQTAVASAIRHGLSYLCSLVLRRTASGSARLRQRTCKAISACHIRWLGLMAFQRALSRKQARYSEVLAMLDDELRLPQYSQLSAQLADAVALLQNAVFADIIY</sequence>
<evidence type="ECO:0000259" key="15">
    <source>
        <dbReference type="PROSITE" id="PS50878"/>
    </source>
</evidence>
<dbReference type="PROSITE" id="PS50878">
    <property type="entry name" value="RT_POL"/>
    <property type="match status" value="1"/>
</dbReference>
<dbReference type="InterPro" id="IPR049139">
    <property type="entry name" value="TERT_C"/>
</dbReference>
<reference evidence="16 17" key="1">
    <citation type="submission" date="2024-06" db="EMBL/GenBank/DDBJ databases">
        <authorList>
            <person name="Kraege A."/>
            <person name="Thomma B."/>
        </authorList>
    </citation>
    <scope>NUCLEOTIDE SEQUENCE [LARGE SCALE GENOMIC DNA]</scope>
</reference>
<gene>
    <name evidence="16" type="primary">g10769</name>
    <name evidence="16" type="ORF">VP750_LOCUS9657</name>
</gene>
<evidence type="ECO:0000256" key="3">
    <source>
        <dbReference type="ARBA" id="ARBA00016182"/>
    </source>
</evidence>
<evidence type="ECO:0000313" key="16">
    <source>
        <dbReference type="EMBL" id="CAL5227751.1"/>
    </source>
</evidence>
<dbReference type="InterPro" id="IPR003545">
    <property type="entry name" value="Telomerase_RT"/>
</dbReference>
<protein>
    <recommendedName>
        <fullName evidence="3 13">Telomerase reverse transcriptase</fullName>
        <ecNumber evidence="2 13">2.7.7.49</ecNumber>
    </recommendedName>
    <alternativeName>
        <fullName evidence="13">Telomerase catalytic subunit</fullName>
    </alternativeName>
</protein>
<dbReference type="EC" id="2.7.7.49" evidence="2 13"/>
<dbReference type="PRINTS" id="PR01365">
    <property type="entry name" value="TELOMERASERT"/>
</dbReference>
<evidence type="ECO:0000256" key="11">
    <source>
        <dbReference type="ARBA" id="ARBA00023242"/>
    </source>
</evidence>
<name>A0ABP1G646_9CHLO</name>
<evidence type="ECO:0000256" key="14">
    <source>
        <dbReference type="SAM" id="MobiDB-lite"/>
    </source>
</evidence>
<comment type="catalytic activity">
    <reaction evidence="12 13">
        <text>DNA(n) + a 2'-deoxyribonucleoside 5'-triphosphate = DNA(n+1) + diphosphate</text>
        <dbReference type="Rhea" id="RHEA:22508"/>
        <dbReference type="Rhea" id="RHEA-COMP:17339"/>
        <dbReference type="Rhea" id="RHEA-COMP:17340"/>
        <dbReference type="ChEBI" id="CHEBI:33019"/>
        <dbReference type="ChEBI" id="CHEBI:61560"/>
        <dbReference type="ChEBI" id="CHEBI:173112"/>
        <dbReference type="EC" id="2.7.7.49"/>
    </reaction>
</comment>
<comment type="caution">
    <text evidence="16">The sequence shown here is derived from an EMBL/GenBank/DDBJ whole genome shotgun (WGS) entry which is preliminary data.</text>
</comment>
<keyword evidence="8 13" id="KW-0460">Magnesium</keyword>
<feature type="region of interest" description="Disordered" evidence="14">
    <location>
        <begin position="858"/>
        <end position="885"/>
    </location>
</feature>
<comment type="similarity">
    <text evidence="1 13">Belongs to the reverse transcriptase family. Telomerase subfamily.</text>
</comment>
<dbReference type="Proteomes" id="UP001497392">
    <property type="component" value="Unassembled WGS sequence"/>
</dbReference>
<evidence type="ECO:0000256" key="13">
    <source>
        <dbReference type="RuleBase" id="RU365061"/>
    </source>
</evidence>
<dbReference type="CDD" id="cd01648">
    <property type="entry name" value="TERT"/>
    <property type="match status" value="1"/>
</dbReference>
<keyword evidence="17" id="KW-1185">Reference proteome</keyword>
<feature type="compositionally biased region" description="Polar residues" evidence="14">
    <location>
        <begin position="40"/>
        <end position="55"/>
    </location>
</feature>
<evidence type="ECO:0000256" key="4">
    <source>
        <dbReference type="ARBA" id="ARBA00022454"/>
    </source>
</evidence>
<evidence type="ECO:0000256" key="6">
    <source>
        <dbReference type="ARBA" id="ARBA00022695"/>
    </source>
</evidence>
<comment type="function">
    <text evidence="13">Telomerase is a ribonucleoprotein enzyme essential for the replication of chromosome termini in most eukaryotes. It elongates telomeres. It is a reverse transcriptase that adds simple sequence repeats to chromosome ends by copying a template sequence within the RNA component of the enzyme.</text>
</comment>
<evidence type="ECO:0000313" key="17">
    <source>
        <dbReference type="Proteomes" id="UP001497392"/>
    </source>
</evidence>
<evidence type="ECO:0000256" key="9">
    <source>
        <dbReference type="ARBA" id="ARBA00022895"/>
    </source>
</evidence>
<evidence type="ECO:0000256" key="10">
    <source>
        <dbReference type="ARBA" id="ARBA00022918"/>
    </source>
</evidence>
<dbReference type="SMART" id="SM00975">
    <property type="entry name" value="Telomerase_RBD"/>
    <property type="match status" value="1"/>
</dbReference>
<keyword evidence="10 13" id="KW-0695">RNA-directed DNA polymerase</keyword>
<comment type="subcellular location">
    <subcellularLocation>
        <location evidence="13">Nucleus</location>
    </subcellularLocation>
    <subcellularLocation>
        <location evidence="13">Chromosome</location>
        <location evidence="13">Telomere</location>
    </subcellularLocation>
</comment>
<dbReference type="Pfam" id="PF12009">
    <property type="entry name" value="Telomerase_RBD"/>
    <property type="match status" value="1"/>
</dbReference>
<dbReference type="PANTHER" id="PTHR12066">
    <property type="entry name" value="TELOMERASE REVERSE TRANSCRIPTASE"/>
    <property type="match status" value="1"/>
</dbReference>
<dbReference type="InterPro" id="IPR021891">
    <property type="entry name" value="Telomerase_RBD"/>
</dbReference>
<keyword evidence="5 13" id="KW-0808">Transferase</keyword>
<keyword evidence="11 13" id="KW-0539">Nucleus</keyword>
<dbReference type="Pfam" id="PF21399">
    <property type="entry name" value="TERT_C"/>
    <property type="match status" value="1"/>
</dbReference>
<dbReference type="InterPro" id="IPR043502">
    <property type="entry name" value="DNA/RNA_pol_sf"/>
</dbReference>
<dbReference type="Gene3D" id="1.10.132.70">
    <property type="match status" value="1"/>
</dbReference>
<feature type="domain" description="Reverse transcriptase" evidence="15">
    <location>
        <begin position="563"/>
        <end position="973"/>
    </location>
</feature>
<dbReference type="EMBL" id="CAXHTA020000017">
    <property type="protein sequence ID" value="CAL5227751.1"/>
    <property type="molecule type" value="Genomic_DNA"/>
</dbReference>
<dbReference type="Gene3D" id="1.10.357.90">
    <property type="match status" value="1"/>
</dbReference>
<dbReference type="SUPFAM" id="SSF56672">
    <property type="entry name" value="DNA/RNA polymerases"/>
    <property type="match status" value="1"/>
</dbReference>
<keyword evidence="7 13" id="KW-0479">Metal-binding</keyword>
<dbReference type="InterPro" id="IPR000477">
    <property type="entry name" value="RT_dom"/>
</dbReference>
<evidence type="ECO:0000256" key="1">
    <source>
        <dbReference type="ARBA" id="ARBA00008001"/>
    </source>
</evidence>
<feature type="compositionally biased region" description="Polar residues" evidence="14">
    <location>
        <begin position="75"/>
        <end position="91"/>
    </location>
</feature>
<feature type="region of interest" description="Disordered" evidence="14">
    <location>
        <begin position="1"/>
        <end position="131"/>
    </location>
</feature>